<dbReference type="EMBL" id="KV429056">
    <property type="protein sequence ID" value="KZT69619.1"/>
    <property type="molecule type" value="Genomic_DNA"/>
</dbReference>
<evidence type="ECO:0000259" key="7">
    <source>
        <dbReference type="Pfam" id="PF01494"/>
    </source>
</evidence>
<accession>A0A165QL95</accession>
<dbReference type="Gene3D" id="3.30.70.2450">
    <property type="match status" value="1"/>
</dbReference>
<feature type="domain" description="FAD-binding" evidence="7">
    <location>
        <begin position="5"/>
        <end position="354"/>
    </location>
</feature>
<dbReference type="OrthoDB" id="2690153at2759"/>
<dbReference type="Pfam" id="PF01494">
    <property type="entry name" value="FAD_binding_3"/>
    <property type="match status" value="1"/>
</dbReference>
<dbReference type="Gene3D" id="3.50.50.60">
    <property type="entry name" value="FAD/NAD(P)-binding domain"/>
    <property type="match status" value="1"/>
</dbReference>
<dbReference type="InterPro" id="IPR036249">
    <property type="entry name" value="Thioredoxin-like_sf"/>
</dbReference>
<name>A0A165QL95_9APHY</name>
<evidence type="ECO:0000256" key="2">
    <source>
        <dbReference type="ARBA" id="ARBA00007801"/>
    </source>
</evidence>
<dbReference type="InterPro" id="IPR050641">
    <property type="entry name" value="RIFMO-like"/>
</dbReference>
<dbReference type="Gene3D" id="3.40.30.20">
    <property type="match status" value="1"/>
</dbReference>
<dbReference type="SUPFAM" id="SSF51905">
    <property type="entry name" value="FAD/NAD(P)-binding domain"/>
    <property type="match status" value="1"/>
</dbReference>
<evidence type="ECO:0000313" key="8">
    <source>
        <dbReference type="EMBL" id="KZT69619.1"/>
    </source>
</evidence>
<keyword evidence="3" id="KW-0285">Flavoprotein</keyword>
<dbReference type="GO" id="GO:0016709">
    <property type="term" value="F:oxidoreductase activity, acting on paired donors, with incorporation or reduction of molecular oxygen, NAD(P)H as one donor, and incorporation of one atom of oxygen"/>
    <property type="evidence" value="ECO:0007669"/>
    <property type="project" value="UniProtKB-ARBA"/>
</dbReference>
<keyword evidence="5" id="KW-0560">Oxidoreductase</keyword>
<dbReference type="PRINTS" id="PR00420">
    <property type="entry name" value="RNGMNOXGNASE"/>
</dbReference>
<sequence length="567" mass="61981">MSEDKVPVLIVGAGPAGLAAALTLRKNGIPVRIIEKEDNVRVVGQRGAGIMPRTQELFQALSVLDDMRAKSILLPPMQIYRLPEGVEPINTFLMEPLVAPAPSRPYTKMILLGQYQTEEILRTNLDCKVDLGATLYSIQPEDDHVEAHILRKEGDQELVETIKCRWLIGTDGARGVVRKQLGLAFDGEAFGPSLHLVIADVEVQGLDAEHWHHWGDMRTIVVAMRPTEQEGIYAIALGGQIDHAKIVLEREELERVVEVGTGRKDIKLGRVCSIAEWKPQVRMTETFRKGHVFVAGDAAHIHTPFGGQGLNSSVQDVVNLGWKLSLVEKGIAAPSLLDSYTEERLPVIAQMLRMSTKLFNNFQHLKADGTKAEGAWARGGDLDMFGVNYRWSSIVVDERTPKEATPVDPYEATPVDPYGATHSSSDVVRAGERAPDAPGLIVLSPTGGTMGGSQETTSLYNLLGPTYHTALIFGERPDDVAQFVSALGHYPSELLRKVLIRKESAPSSIPDGVDLSVIDRDGHAYGGYQIKDDEGIIIIVRPDSVIGGIVRSPDGARRYFSSVFSAN</sequence>
<dbReference type="GO" id="GO:0071949">
    <property type="term" value="F:FAD binding"/>
    <property type="evidence" value="ECO:0007669"/>
    <property type="project" value="InterPro"/>
</dbReference>
<dbReference type="PANTHER" id="PTHR43004:SF19">
    <property type="entry name" value="BINDING MONOOXYGENASE, PUTATIVE (JCVI)-RELATED"/>
    <property type="match status" value="1"/>
</dbReference>
<gene>
    <name evidence="8" type="ORF">DAEQUDRAFT_811172</name>
</gene>
<evidence type="ECO:0000313" key="9">
    <source>
        <dbReference type="Proteomes" id="UP000076727"/>
    </source>
</evidence>
<evidence type="ECO:0000256" key="1">
    <source>
        <dbReference type="ARBA" id="ARBA00001974"/>
    </source>
</evidence>
<keyword evidence="8" id="KW-0503">Monooxygenase</keyword>
<keyword evidence="4" id="KW-0274">FAD</keyword>
<reference evidence="8 9" key="1">
    <citation type="journal article" date="2016" name="Mol. Biol. Evol.">
        <title>Comparative Genomics of Early-Diverging Mushroom-Forming Fungi Provides Insights into the Origins of Lignocellulose Decay Capabilities.</title>
        <authorList>
            <person name="Nagy L.G."/>
            <person name="Riley R."/>
            <person name="Tritt A."/>
            <person name="Adam C."/>
            <person name="Daum C."/>
            <person name="Floudas D."/>
            <person name="Sun H."/>
            <person name="Yadav J.S."/>
            <person name="Pangilinan J."/>
            <person name="Larsson K.H."/>
            <person name="Matsuura K."/>
            <person name="Barry K."/>
            <person name="Labutti K."/>
            <person name="Kuo R."/>
            <person name="Ohm R.A."/>
            <person name="Bhattacharya S.S."/>
            <person name="Shirouzu T."/>
            <person name="Yoshinaga Y."/>
            <person name="Martin F.M."/>
            <person name="Grigoriev I.V."/>
            <person name="Hibbett D.S."/>
        </authorList>
    </citation>
    <scope>NUCLEOTIDE SEQUENCE [LARGE SCALE GENOMIC DNA]</scope>
    <source>
        <strain evidence="8 9">L-15889</strain>
    </source>
</reference>
<dbReference type="InterPro" id="IPR038220">
    <property type="entry name" value="PHOX_C_sf"/>
</dbReference>
<comment type="cofactor">
    <cofactor evidence="1">
        <name>FAD</name>
        <dbReference type="ChEBI" id="CHEBI:57692"/>
    </cofactor>
</comment>
<organism evidence="8 9">
    <name type="scientific">Daedalea quercina L-15889</name>
    <dbReference type="NCBI Taxonomy" id="1314783"/>
    <lineage>
        <taxon>Eukaryota</taxon>
        <taxon>Fungi</taxon>
        <taxon>Dikarya</taxon>
        <taxon>Basidiomycota</taxon>
        <taxon>Agaricomycotina</taxon>
        <taxon>Agaricomycetes</taxon>
        <taxon>Polyporales</taxon>
        <taxon>Fomitopsis</taxon>
    </lineage>
</organism>
<dbReference type="InterPro" id="IPR036188">
    <property type="entry name" value="FAD/NAD-bd_sf"/>
</dbReference>
<dbReference type="STRING" id="1314783.A0A165QL95"/>
<dbReference type="AlphaFoldDB" id="A0A165QL95"/>
<feature type="region of interest" description="Disordered" evidence="6">
    <location>
        <begin position="402"/>
        <end position="423"/>
    </location>
</feature>
<dbReference type="SUPFAM" id="SSF52833">
    <property type="entry name" value="Thioredoxin-like"/>
    <property type="match status" value="1"/>
</dbReference>
<keyword evidence="9" id="KW-1185">Reference proteome</keyword>
<evidence type="ECO:0000256" key="6">
    <source>
        <dbReference type="SAM" id="MobiDB-lite"/>
    </source>
</evidence>
<protein>
    <submittedName>
        <fullName evidence="8">Monooxygenase</fullName>
    </submittedName>
</protein>
<dbReference type="InterPro" id="IPR002938">
    <property type="entry name" value="FAD-bd"/>
</dbReference>
<dbReference type="PANTHER" id="PTHR43004">
    <property type="entry name" value="TRK SYSTEM POTASSIUM UPTAKE PROTEIN"/>
    <property type="match status" value="1"/>
</dbReference>
<proteinExistence type="inferred from homology"/>
<comment type="similarity">
    <text evidence="2">Belongs to the PheA/TfdB FAD monooxygenase family.</text>
</comment>
<evidence type="ECO:0000256" key="3">
    <source>
        <dbReference type="ARBA" id="ARBA00022630"/>
    </source>
</evidence>
<evidence type="ECO:0000256" key="5">
    <source>
        <dbReference type="ARBA" id="ARBA00023002"/>
    </source>
</evidence>
<dbReference type="Proteomes" id="UP000076727">
    <property type="component" value="Unassembled WGS sequence"/>
</dbReference>
<evidence type="ECO:0000256" key="4">
    <source>
        <dbReference type="ARBA" id="ARBA00022827"/>
    </source>
</evidence>